<reference evidence="2 3" key="1">
    <citation type="journal article" date="2012" name="PLoS Pathog.">
        <title>Diverse lifestyles and strategies of plant pathogenesis encoded in the genomes of eighteen Dothideomycetes fungi.</title>
        <authorList>
            <person name="Ohm R.A."/>
            <person name="Feau N."/>
            <person name="Henrissat B."/>
            <person name="Schoch C.L."/>
            <person name="Horwitz B.A."/>
            <person name="Barry K.W."/>
            <person name="Condon B.J."/>
            <person name="Copeland A.C."/>
            <person name="Dhillon B."/>
            <person name="Glaser F."/>
            <person name="Hesse C.N."/>
            <person name="Kosti I."/>
            <person name="LaButti K."/>
            <person name="Lindquist E.A."/>
            <person name="Lucas S."/>
            <person name="Salamov A.A."/>
            <person name="Bradshaw R.E."/>
            <person name="Ciuffetti L."/>
            <person name="Hamelin R.C."/>
            <person name="Kema G.H.J."/>
            <person name="Lawrence C."/>
            <person name="Scott J.A."/>
            <person name="Spatafora J.W."/>
            <person name="Turgeon B.G."/>
            <person name="de Wit P.J.G.M."/>
            <person name="Zhong S."/>
            <person name="Goodwin S.B."/>
            <person name="Grigoriev I.V."/>
        </authorList>
    </citation>
    <scope>NUCLEOTIDE SEQUENCE [LARGE SCALE GENOMIC DNA]</scope>
    <source>
        <strain evidence="3">ND90Pr / ATCC 201652</strain>
    </source>
</reference>
<reference evidence="3" key="2">
    <citation type="journal article" date="2013" name="PLoS Genet.">
        <title>Comparative genome structure, secondary metabolite, and effector coding capacity across Cochliobolus pathogens.</title>
        <authorList>
            <person name="Condon B.J."/>
            <person name="Leng Y."/>
            <person name="Wu D."/>
            <person name="Bushley K.E."/>
            <person name="Ohm R.A."/>
            <person name="Otillar R."/>
            <person name="Martin J."/>
            <person name="Schackwitz W."/>
            <person name="Grimwood J."/>
            <person name="MohdZainudin N."/>
            <person name="Xue C."/>
            <person name="Wang R."/>
            <person name="Manning V.A."/>
            <person name="Dhillon B."/>
            <person name="Tu Z.J."/>
            <person name="Steffenson B.J."/>
            <person name="Salamov A."/>
            <person name="Sun H."/>
            <person name="Lowry S."/>
            <person name="LaButti K."/>
            <person name="Han J."/>
            <person name="Copeland A."/>
            <person name="Lindquist E."/>
            <person name="Barry K."/>
            <person name="Schmutz J."/>
            <person name="Baker S.E."/>
            <person name="Ciuffetti L.M."/>
            <person name="Grigoriev I.V."/>
            <person name="Zhong S."/>
            <person name="Turgeon B.G."/>
        </authorList>
    </citation>
    <scope>NUCLEOTIDE SEQUENCE [LARGE SCALE GENOMIC DNA]</scope>
    <source>
        <strain evidence="3">ND90Pr / ATCC 201652</strain>
    </source>
</reference>
<accession>M2RS04</accession>
<feature type="region of interest" description="Disordered" evidence="1">
    <location>
        <begin position="196"/>
        <end position="221"/>
    </location>
</feature>
<organism evidence="2 3">
    <name type="scientific">Cochliobolus sativus (strain ND90Pr / ATCC 201652)</name>
    <name type="common">Common root rot and spot blotch fungus</name>
    <name type="synonym">Bipolaris sorokiniana</name>
    <dbReference type="NCBI Taxonomy" id="665912"/>
    <lineage>
        <taxon>Eukaryota</taxon>
        <taxon>Fungi</taxon>
        <taxon>Dikarya</taxon>
        <taxon>Ascomycota</taxon>
        <taxon>Pezizomycotina</taxon>
        <taxon>Dothideomycetes</taxon>
        <taxon>Pleosporomycetidae</taxon>
        <taxon>Pleosporales</taxon>
        <taxon>Pleosporineae</taxon>
        <taxon>Pleosporaceae</taxon>
        <taxon>Bipolaris</taxon>
    </lineage>
</organism>
<feature type="compositionally biased region" description="Low complexity" evidence="1">
    <location>
        <begin position="47"/>
        <end position="79"/>
    </location>
</feature>
<evidence type="ECO:0000313" key="2">
    <source>
        <dbReference type="EMBL" id="EMD69359.1"/>
    </source>
</evidence>
<dbReference type="RefSeq" id="XP_007694067.1">
    <property type="nucleotide sequence ID" value="XM_007695877.1"/>
</dbReference>
<feature type="region of interest" description="Disordered" evidence="1">
    <location>
        <begin position="1"/>
        <end position="26"/>
    </location>
</feature>
<evidence type="ECO:0000256" key="1">
    <source>
        <dbReference type="SAM" id="MobiDB-lite"/>
    </source>
</evidence>
<dbReference type="OMA" id="WHLAKKH"/>
<dbReference type="EMBL" id="KB445637">
    <property type="protein sequence ID" value="EMD69359.1"/>
    <property type="molecule type" value="Genomic_DNA"/>
</dbReference>
<dbReference type="Proteomes" id="UP000016934">
    <property type="component" value="Unassembled WGS sequence"/>
</dbReference>
<dbReference type="AlphaFoldDB" id="M2RS04"/>
<dbReference type="OrthoDB" id="3800116at2759"/>
<sequence length="221" mass="24838">MSPYNTPAYHSTSPTSHGLPSDEYKYLKRQQEKSRLEWHLAKKHLLPSPSSSSSSCFSSSPSFPSSSTYSSSSFPSSLFCSSFSSSSSSLSSPSSSSYHAPQYPRTPYQAQRLPRAHCVQISEVKNATRKALASVFDSSTDDMYEEWLRSRYDDRVYRRVSSRRDIDEYYNSDRARLNRGSGESIRMRYHNMNGYGSRASADDVGGPRLGSKFSFDSLDDA</sequence>
<protein>
    <submittedName>
        <fullName evidence="2">Uncharacterized protein</fullName>
    </submittedName>
</protein>
<dbReference type="HOGENOM" id="CLU_091395_0_0_1"/>
<proteinExistence type="predicted"/>
<feature type="region of interest" description="Disordered" evidence="1">
    <location>
        <begin position="45"/>
        <end position="79"/>
    </location>
</feature>
<name>M2RS04_COCSN</name>
<gene>
    <name evidence="2" type="ORF">COCSADRAFT_21585</name>
</gene>
<dbReference type="GeneID" id="19134490"/>
<keyword evidence="3" id="KW-1185">Reference proteome</keyword>
<evidence type="ECO:0000313" key="3">
    <source>
        <dbReference type="Proteomes" id="UP000016934"/>
    </source>
</evidence>
<dbReference type="KEGG" id="bsc:COCSADRAFT_21585"/>
<feature type="compositionally biased region" description="Polar residues" evidence="1">
    <location>
        <begin position="1"/>
        <end position="18"/>
    </location>
</feature>